<gene>
    <name evidence="1" type="ORF">CC78DRAFT_474865</name>
</gene>
<organism evidence="1 2">
    <name type="scientific">Lojkania enalia</name>
    <dbReference type="NCBI Taxonomy" id="147567"/>
    <lineage>
        <taxon>Eukaryota</taxon>
        <taxon>Fungi</taxon>
        <taxon>Dikarya</taxon>
        <taxon>Ascomycota</taxon>
        <taxon>Pezizomycotina</taxon>
        <taxon>Dothideomycetes</taxon>
        <taxon>Pleosporomycetidae</taxon>
        <taxon>Pleosporales</taxon>
        <taxon>Pleosporales incertae sedis</taxon>
        <taxon>Lojkania</taxon>
    </lineage>
</organism>
<protein>
    <submittedName>
        <fullName evidence="1">Uncharacterized protein</fullName>
    </submittedName>
</protein>
<comment type="caution">
    <text evidence="1">The sequence shown here is derived from an EMBL/GenBank/DDBJ whole genome shotgun (WGS) entry which is preliminary data.</text>
</comment>
<accession>A0A9P4JZA4</accession>
<dbReference type="AlphaFoldDB" id="A0A9P4JZA4"/>
<sequence>FCRFSLELSYIVDSAVSKRPCCGELRLTRLSFYAPFLIHKFYFEQVHGQYEDFSG</sequence>
<dbReference type="Proteomes" id="UP000800093">
    <property type="component" value="Unassembled WGS sequence"/>
</dbReference>
<dbReference type="EMBL" id="ML986702">
    <property type="protein sequence ID" value="KAF2259702.1"/>
    <property type="molecule type" value="Genomic_DNA"/>
</dbReference>
<keyword evidence="2" id="KW-1185">Reference proteome</keyword>
<evidence type="ECO:0000313" key="1">
    <source>
        <dbReference type="EMBL" id="KAF2259702.1"/>
    </source>
</evidence>
<name>A0A9P4JZA4_9PLEO</name>
<feature type="non-terminal residue" evidence="1">
    <location>
        <position position="1"/>
    </location>
</feature>
<proteinExistence type="predicted"/>
<dbReference type="OrthoDB" id="5086500at2759"/>
<evidence type="ECO:0000313" key="2">
    <source>
        <dbReference type="Proteomes" id="UP000800093"/>
    </source>
</evidence>
<reference evidence="2" key="1">
    <citation type="journal article" date="2020" name="Stud. Mycol.">
        <title>101 Dothideomycetes genomes: A test case for predicting lifestyles and emergence of pathogens.</title>
        <authorList>
            <person name="Haridas S."/>
            <person name="Albert R."/>
            <person name="Binder M."/>
            <person name="Bloem J."/>
            <person name="LaButti K."/>
            <person name="Salamov A."/>
            <person name="Andreopoulos B."/>
            <person name="Baker S."/>
            <person name="Barry K."/>
            <person name="Bills G."/>
            <person name="Bluhm B."/>
            <person name="Cannon C."/>
            <person name="Castanera R."/>
            <person name="Culley D."/>
            <person name="Daum C."/>
            <person name="Ezra D."/>
            <person name="Gonzalez J."/>
            <person name="Henrissat B."/>
            <person name="Kuo A."/>
            <person name="Liang C."/>
            <person name="Lipzen A."/>
            <person name="Lutzoni F."/>
            <person name="Magnuson J."/>
            <person name="Mondo S."/>
            <person name="Nolan M."/>
            <person name="Ohm R."/>
            <person name="Pangilinan J."/>
            <person name="Park H.-J."/>
            <person name="Ramirez L."/>
            <person name="Alfaro M."/>
            <person name="Sun H."/>
            <person name="Tritt A."/>
            <person name="Yoshinaga Y."/>
            <person name="Zwiers L.-H."/>
            <person name="Turgeon B."/>
            <person name="Goodwin S."/>
            <person name="Spatafora J."/>
            <person name="Crous P."/>
            <person name="Grigoriev I."/>
        </authorList>
    </citation>
    <scope>NUCLEOTIDE SEQUENCE [LARGE SCALE GENOMIC DNA]</scope>
    <source>
        <strain evidence="2">CBS 304.66</strain>
    </source>
</reference>